<evidence type="ECO:0000313" key="2">
    <source>
        <dbReference type="Proteomes" id="UP000078540"/>
    </source>
</evidence>
<sequence length="98" mass="11107">MSGLHYCAVTTWTPYDCTTEADSADVKTRKWIDVSHLFVFQKDSASKAKQRNARQGGRGGGWAQLLLIVKRRIKKGEEKALGGWGWWVAGGQRKRREK</sequence>
<reference evidence="1 2" key="1">
    <citation type="submission" date="2015-09" db="EMBL/GenBank/DDBJ databases">
        <title>Atta colombica WGS genome.</title>
        <authorList>
            <person name="Nygaard S."/>
            <person name="Hu H."/>
            <person name="Boomsma J."/>
            <person name="Zhang G."/>
        </authorList>
    </citation>
    <scope>NUCLEOTIDE SEQUENCE [LARGE SCALE GENOMIC DNA]</scope>
    <source>
        <strain evidence="1">Treedump-2</strain>
        <tissue evidence="1">Whole body</tissue>
    </source>
</reference>
<gene>
    <name evidence="1" type="ORF">ALC53_02662</name>
</gene>
<evidence type="ECO:0000313" key="1">
    <source>
        <dbReference type="EMBL" id="KYM88896.1"/>
    </source>
</evidence>
<name>A0A195BQP8_9HYME</name>
<proteinExistence type="predicted"/>
<accession>A0A195BQP8</accession>
<keyword evidence="2" id="KW-1185">Reference proteome</keyword>
<protein>
    <submittedName>
        <fullName evidence="1">Uncharacterized protein</fullName>
    </submittedName>
</protein>
<dbReference type="AlphaFoldDB" id="A0A195BQP8"/>
<dbReference type="EMBL" id="KQ976423">
    <property type="protein sequence ID" value="KYM88896.1"/>
    <property type="molecule type" value="Genomic_DNA"/>
</dbReference>
<organism evidence="1 2">
    <name type="scientific">Atta colombica</name>
    <dbReference type="NCBI Taxonomy" id="520822"/>
    <lineage>
        <taxon>Eukaryota</taxon>
        <taxon>Metazoa</taxon>
        <taxon>Ecdysozoa</taxon>
        <taxon>Arthropoda</taxon>
        <taxon>Hexapoda</taxon>
        <taxon>Insecta</taxon>
        <taxon>Pterygota</taxon>
        <taxon>Neoptera</taxon>
        <taxon>Endopterygota</taxon>
        <taxon>Hymenoptera</taxon>
        <taxon>Apocrita</taxon>
        <taxon>Aculeata</taxon>
        <taxon>Formicoidea</taxon>
        <taxon>Formicidae</taxon>
        <taxon>Myrmicinae</taxon>
        <taxon>Atta</taxon>
    </lineage>
</organism>
<dbReference type="Proteomes" id="UP000078540">
    <property type="component" value="Unassembled WGS sequence"/>
</dbReference>